<evidence type="ECO:0000313" key="1">
    <source>
        <dbReference type="EMBL" id="PSR21841.1"/>
    </source>
</evidence>
<dbReference type="AlphaFoldDB" id="A0A2T2WHW8"/>
<name>A0A2T2WHW8_9FIRM</name>
<evidence type="ECO:0000313" key="2">
    <source>
        <dbReference type="Proteomes" id="UP000241848"/>
    </source>
</evidence>
<accession>A0A2T2WHW8</accession>
<gene>
    <name evidence="1" type="ORF">C7B45_09120</name>
</gene>
<proteinExistence type="predicted"/>
<reference evidence="1 2" key="1">
    <citation type="journal article" date="2014" name="BMC Genomics">
        <title>Comparison of environmental and isolate Sulfobacillus genomes reveals diverse carbon, sulfur, nitrogen, and hydrogen metabolisms.</title>
        <authorList>
            <person name="Justice N.B."/>
            <person name="Norman A."/>
            <person name="Brown C.T."/>
            <person name="Singh A."/>
            <person name="Thomas B.C."/>
            <person name="Banfield J.F."/>
        </authorList>
    </citation>
    <scope>NUCLEOTIDE SEQUENCE [LARGE SCALE GENOMIC DNA]</scope>
    <source>
        <strain evidence="1">AMDSBA3</strain>
    </source>
</reference>
<organism evidence="1 2">
    <name type="scientific">Sulfobacillus acidophilus</name>
    <dbReference type="NCBI Taxonomy" id="53633"/>
    <lineage>
        <taxon>Bacteria</taxon>
        <taxon>Bacillati</taxon>
        <taxon>Bacillota</taxon>
        <taxon>Clostridia</taxon>
        <taxon>Eubacteriales</taxon>
        <taxon>Clostridiales Family XVII. Incertae Sedis</taxon>
        <taxon>Sulfobacillus</taxon>
    </lineage>
</organism>
<protein>
    <submittedName>
        <fullName evidence="1">Uncharacterized protein</fullName>
    </submittedName>
</protein>
<dbReference type="Proteomes" id="UP000241848">
    <property type="component" value="Unassembled WGS sequence"/>
</dbReference>
<comment type="caution">
    <text evidence="1">The sequence shown here is derived from an EMBL/GenBank/DDBJ whole genome shotgun (WGS) entry which is preliminary data.</text>
</comment>
<sequence>MVKVRSVGWRDEAWEIHFEIHEGVYRLDDYPVRITHLGRSEAEQYINDVATVATGLLRMHMRRGAVPPHAVVINWGRVVRLSQGGPAEVVEAIRRIRHSAGEEVESTVSQQF</sequence>
<dbReference type="EMBL" id="PXYV01000026">
    <property type="protein sequence ID" value="PSR21841.1"/>
    <property type="molecule type" value="Genomic_DNA"/>
</dbReference>